<reference evidence="2 3" key="2">
    <citation type="submission" date="2019-09" db="EMBL/GenBank/DDBJ databases">
        <title>Complete Genome Sequence and Methylome Analysis of free living Spirochaetas.</title>
        <authorList>
            <person name="Leshcheva N."/>
            <person name="Mikheeva N."/>
        </authorList>
    </citation>
    <scope>NUCLEOTIDE SEQUENCE [LARGE SCALE GENOMIC DNA]</scope>
    <source>
        <strain evidence="2 3">P</strain>
    </source>
</reference>
<sequence length="98" mass="11265">MRNNSKPRKAHHSYETKEQMIQRLKRIEGQVRGVSKMIDEDIYCDDILHQIMSIESAIKGVKSLLLEAHMKSCVVNQIKAGETEVIDELLKTINKMAK</sequence>
<dbReference type="GO" id="GO:0045892">
    <property type="term" value="P:negative regulation of DNA-templated transcription"/>
    <property type="evidence" value="ECO:0007669"/>
    <property type="project" value="UniProtKB-ARBA"/>
</dbReference>
<dbReference type="KEGG" id="sper:EW093_08030"/>
<dbReference type="OrthoDB" id="9811244at2"/>
<gene>
    <name evidence="2" type="ORF">EW093_08030</name>
</gene>
<dbReference type="PANTHER" id="PTHR33677">
    <property type="entry name" value="TRANSCRIPTIONAL REPRESSOR FRMR-RELATED"/>
    <property type="match status" value="1"/>
</dbReference>
<protein>
    <submittedName>
        <fullName evidence="2">Metal-sensing transcriptional repressor</fullName>
    </submittedName>
</protein>
<comment type="similarity">
    <text evidence="1">Belongs to the FrmR/RcnR family.</text>
</comment>
<dbReference type="PANTHER" id="PTHR33677:SF3">
    <property type="entry name" value="COPPER-SENSING TRANSCRIPTIONAL REPRESSOR RICR"/>
    <property type="match status" value="1"/>
</dbReference>
<dbReference type="RefSeq" id="WP_149567897.1">
    <property type="nucleotide sequence ID" value="NZ_CP035807.1"/>
</dbReference>
<accession>A0A5C1QD61</accession>
<evidence type="ECO:0000313" key="3">
    <source>
        <dbReference type="Proteomes" id="UP000323824"/>
    </source>
</evidence>
<name>A0A5C1QD61_9SPIO</name>
<dbReference type="GO" id="GO:0046872">
    <property type="term" value="F:metal ion binding"/>
    <property type="evidence" value="ECO:0007669"/>
    <property type="project" value="InterPro"/>
</dbReference>
<dbReference type="Proteomes" id="UP000323824">
    <property type="component" value="Chromosome"/>
</dbReference>
<reference evidence="2 3" key="1">
    <citation type="submission" date="2019-02" db="EMBL/GenBank/DDBJ databases">
        <authorList>
            <person name="Fomenkov A."/>
            <person name="Dubinina G."/>
            <person name="Grabovich M."/>
            <person name="Vincze T."/>
            <person name="Roberts R.J."/>
        </authorList>
    </citation>
    <scope>NUCLEOTIDE SEQUENCE [LARGE SCALE GENOMIC DNA]</scope>
    <source>
        <strain evidence="2 3">P</strain>
    </source>
</reference>
<dbReference type="GO" id="GO:0003677">
    <property type="term" value="F:DNA binding"/>
    <property type="evidence" value="ECO:0007669"/>
    <property type="project" value="InterPro"/>
</dbReference>
<dbReference type="CDD" id="cd10152">
    <property type="entry name" value="SaCsoR-like_DUF156"/>
    <property type="match status" value="1"/>
</dbReference>
<evidence type="ECO:0000256" key="1">
    <source>
        <dbReference type="ARBA" id="ARBA00005260"/>
    </source>
</evidence>
<evidence type="ECO:0000313" key="2">
    <source>
        <dbReference type="EMBL" id="QEN04654.1"/>
    </source>
</evidence>
<dbReference type="Gene3D" id="1.20.58.1000">
    <property type="entry name" value="Metal-sensitive repressor, helix protomer"/>
    <property type="match status" value="1"/>
</dbReference>
<dbReference type="Pfam" id="PF02583">
    <property type="entry name" value="Trns_repr_metal"/>
    <property type="match status" value="1"/>
</dbReference>
<dbReference type="EMBL" id="CP035807">
    <property type="protein sequence ID" value="QEN04654.1"/>
    <property type="molecule type" value="Genomic_DNA"/>
</dbReference>
<proteinExistence type="inferred from homology"/>
<dbReference type="AlphaFoldDB" id="A0A5C1QD61"/>
<keyword evidence="3" id="KW-1185">Reference proteome</keyword>
<organism evidence="2 3">
    <name type="scientific">Thiospirochaeta perfilievii</name>
    <dbReference type="NCBI Taxonomy" id="252967"/>
    <lineage>
        <taxon>Bacteria</taxon>
        <taxon>Pseudomonadati</taxon>
        <taxon>Spirochaetota</taxon>
        <taxon>Spirochaetia</taxon>
        <taxon>Spirochaetales</taxon>
        <taxon>Spirochaetaceae</taxon>
        <taxon>Thiospirochaeta</taxon>
    </lineage>
</organism>
<dbReference type="InterPro" id="IPR038390">
    <property type="entry name" value="Metal_Tscrpt_repr_sf"/>
</dbReference>
<dbReference type="InterPro" id="IPR003735">
    <property type="entry name" value="Metal_Tscrpt_repr"/>
</dbReference>